<evidence type="ECO:0000313" key="2">
    <source>
        <dbReference type="Proteomes" id="UP001519332"/>
    </source>
</evidence>
<dbReference type="Proteomes" id="UP001519332">
    <property type="component" value="Unassembled WGS sequence"/>
</dbReference>
<dbReference type="EMBL" id="JAGINW010000001">
    <property type="protein sequence ID" value="MBP2323105.1"/>
    <property type="molecule type" value="Genomic_DNA"/>
</dbReference>
<gene>
    <name evidence="1" type="ORF">JOF56_003490</name>
</gene>
<evidence type="ECO:0000313" key="1">
    <source>
        <dbReference type="EMBL" id="MBP2323105.1"/>
    </source>
</evidence>
<name>A0ABS4TGF8_9PSEU</name>
<sequence>MVRQHTLESILGRESALDELEREWSEYMGEVDNLKSAVTQVRNKLPTLGIIRENARIQIVTLQLVALLSLLKQNDRSIRGAVEALEGFQLAPLTSSRVRRLLGM</sequence>
<accession>A0ABS4TGF8</accession>
<reference evidence="1 2" key="1">
    <citation type="submission" date="2021-03" db="EMBL/GenBank/DDBJ databases">
        <title>Sequencing the genomes of 1000 actinobacteria strains.</title>
        <authorList>
            <person name="Klenk H.-P."/>
        </authorList>
    </citation>
    <scope>NUCLEOTIDE SEQUENCE [LARGE SCALE GENOMIC DNA]</scope>
    <source>
        <strain evidence="1 2">DSM 46670</strain>
    </source>
</reference>
<proteinExistence type="predicted"/>
<comment type="caution">
    <text evidence="1">The sequence shown here is derived from an EMBL/GenBank/DDBJ whole genome shotgun (WGS) entry which is preliminary data.</text>
</comment>
<keyword evidence="2" id="KW-1185">Reference proteome</keyword>
<organism evidence="1 2">
    <name type="scientific">Kibdelosporangium banguiense</name>
    <dbReference type="NCBI Taxonomy" id="1365924"/>
    <lineage>
        <taxon>Bacteria</taxon>
        <taxon>Bacillati</taxon>
        <taxon>Actinomycetota</taxon>
        <taxon>Actinomycetes</taxon>
        <taxon>Pseudonocardiales</taxon>
        <taxon>Pseudonocardiaceae</taxon>
        <taxon>Kibdelosporangium</taxon>
    </lineage>
</organism>
<protein>
    <submittedName>
        <fullName evidence="1">Uncharacterized protein</fullName>
    </submittedName>
</protein>